<gene>
    <name evidence="4" type="ORF">Focb16_v005959</name>
</gene>
<accession>A0A559LHU9</accession>
<dbReference type="PANTHER" id="PTHR22949:SF0">
    <property type="entry name" value="RE27538P"/>
    <property type="match status" value="1"/>
</dbReference>
<name>A0A559LHU9_FUSOC</name>
<organism evidence="4 5">
    <name type="scientific">Fusarium oxysporum f. sp. cubense</name>
    <dbReference type="NCBI Taxonomy" id="61366"/>
    <lineage>
        <taxon>Eukaryota</taxon>
        <taxon>Fungi</taxon>
        <taxon>Dikarya</taxon>
        <taxon>Ascomycota</taxon>
        <taxon>Pezizomycotina</taxon>
        <taxon>Sordariomycetes</taxon>
        <taxon>Hypocreomycetidae</taxon>
        <taxon>Hypocreales</taxon>
        <taxon>Nectriaceae</taxon>
        <taxon>Fusarium</taxon>
        <taxon>Fusarium oxysporum species complex</taxon>
    </lineage>
</organism>
<reference evidence="4 5" key="1">
    <citation type="journal article" date="2019" name="Microbiol. Resour. Announc.">
        <title>High-quality draft genome sequence of Fusarium oxysporum f. sp. cubense strain 160527, a causal agent of Panama disease.</title>
        <authorList>
            <person name="Asai S."/>
            <person name="Ayukawa Y."/>
            <person name="Gan P."/>
            <person name="Masuda S."/>
            <person name="Komatsu K."/>
            <person name="Shirasu K."/>
            <person name="Arie T."/>
        </authorList>
    </citation>
    <scope>NUCLEOTIDE SEQUENCE [LARGE SCALE GENOMIC DNA]</scope>
    <source>
        <strain evidence="4 5">160527</strain>
    </source>
</reference>
<feature type="coiled-coil region" evidence="1">
    <location>
        <begin position="64"/>
        <end position="105"/>
    </location>
</feature>
<proteinExistence type="predicted"/>
<dbReference type="InterPro" id="IPR058345">
    <property type="entry name" value="DUF8032"/>
</dbReference>
<dbReference type="PANTHER" id="PTHR22949">
    <property type="entry name" value="WHITE COLLAR 2 PROTEIN WC2"/>
    <property type="match status" value="1"/>
</dbReference>
<dbReference type="Gene3D" id="3.30.160.60">
    <property type="entry name" value="Classic Zinc Finger"/>
    <property type="match status" value="1"/>
</dbReference>
<protein>
    <recommendedName>
        <fullName evidence="3">DUF8032 domain-containing protein</fullName>
    </recommendedName>
</protein>
<comment type="caution">
    <text evidence="4">The sequence shown here is derived from an EMBL/GenBank/DDBJ whole genome shotgun (WGS) entry which is preliminary data.</text>
</comment>
<evidence type="ECO:0000256" key="2">
    <source>
        <dbReference type="SAM" id="MobiDB-lite"/>
    </source>
</evidence>
<dbReference type="Pfam" id="PF26087">
    <property type="entry name" value="DUF8032"/>
    <property type="match status" value="1"/>
</dbReference>
<sequence length="438" mass="50037">MATAGGISAVPVEGEQRPFSGEAGCDSWTAFYYRKDDDDDEKTKDNYLKAMEIKMKSSNLKGQHRQLEASRSRLAEELAKVEAELARIGKERDKAATQLERIEQDDYMRRERRDEARGGIRTKGGEVLDDTGPMTGEILLIEERPASIHVRIQPLLGEKERGTRTQLPIGTCTADRGTLNTLFLFILMKANPAEANSMDIDLSPLSTPSESQSAFSEGKAEVQCDLCPYKPKGDPRWFLGSMAKHMKLKHSDKPPKVFRCNYPGCGKKYRNRQDNLYQHQRKHGHFTNGELQSPENETLAPNLRTAPGPIPATTPLVFRQDGNGVRWINFEYSRDRVKMAYDIRCDIESVNTDELCPQFKKENCVYPRACCPKDQYRGKRVMYETECNRIAWALAKLNVPLQGRRGLIQRAVDSWRNSSQDPRVQSRRVRRSEKKYQR</sequence>
<feature type="region of interest" description="Disordered" evidence="2">
    <location>
        <begin position="418"/>
        <end position="438"/>
    </location>
</feature>
<keyword evidence="1" id="KW-0175">Coiled coil</keyword>
<dbReference type="EMBL" id="SRMI01000003">
    <property type="protein sequence ID" value="TVY73848.1"/>
    <property type="molecule type" value="Genomic_DNA"/>
</dbReference>
<evidence type="ECO:0000313" key="4">
    <source>
        <dbReference type="EMBL" id="TVY73848.1"/>
    </source>
</evidence>
<evidence type="ECO:0000259" key="3">
    <source>
        <dbReference type="Pfam" id="PF26087"/>
    </source>
</evidence>
<feature type="compositionally biased region" description="Basic residues" evidence="2">
    <location>
        <begin position="425"/>
        <end position="438"/>
    </location>
</feature>
<dbReference type="Proteomes" id="UP000320707">
    <property type="component" value="Unassembled WGS sequence"/>
</dbReference>
<feature type="region of interest" description="Disordered" evidence="2">
    <location>
        <begin position="1"/>
        <end position="21"/>
    </location>
</feature>
<evidence type="ECO:0000313" key="5">
    <source>
        <dbReference type="Proteomes" id="UP000320707"/>
    </source>
</evidence>
<dbReference type="AlphaFoldDB" id="A0A559LHU9"/>
<evidence type="ECO:0000256" key="1">
    <source>
        <dbReference type="SAM" id="Coils"/>
    </source>
</evidence>
<feature type="domain" description="DUF8032" evidence="3">
    <location>
        <begin position="326"/>
        <end position="418"/>
    </location>
</feature>